<keyword evidence="6" id="KW-0862">Zinc</keyword>
<dbReference type="PATRIC" id="fig|1236703.3.peg.242"/>
<feature type="domain" description="M23ase beta-sheet core" evidence="10">
    <location>
        <begin position="296"/>
        <end position="388"/>
    </location>
</feature>
<evidence type="ECO:0000256" key="1">
    <source>
        <dbReference type="ARBA" id="ARBA00001947"/>
    </source>
</evidence>
<evidence type="ECO:0000256" key="4">
    <source>
        <dbReference type="ARBA" id="ARBA00022723"/>
    </source>
</evidence>
<dbReference type="InterPro" id="IPR016047">
    <property type="entry name" value="M23ase_b-sheet_dom"/>
</dbReference>
<comment type="cofactor">
    <cofactor evidence="1">
        <name>Zn(2+)</name>
        <dbReference type="ChEBI" id="CHEBI:29105"/>
    </cofactor>
</comment>
<dbReference type="GO" id="GO:0046872">
    <property type="term" value="F:metal ion binding"/>
    <property type="evidence" value="ECO:0007669"/>
    <property type="project" value="UniProtKB-KW"/>
</dbReference>
<dbReference type="InterPro" id="IPR045834">
    <property type="entry name" value="Csd3_N2"/>
</dbReference>
<evidence type="ECO:0000256" key="3">
    <source>
        <dbReference type="ARBA" id="ARBA00022670"/>
    </source>
</evidence>
<comment type="pathway">
    <text evidence="8">Cell wall degradation; peptidoglycan degradation.</text>
</comment>
<dbReference type="GO" id="GO:0006508">
    <property type="term" value="P:proteolysis"/>
    <property type="evidence" value="ECO:0007669"/>
    <property type="project" value="UniProtKB-KW"/>
</dbReference>
<evidence type="ECO:0000313" key="13">
    <source>
        <dbReference type="Proteomes" id="UP000053688"/>
    </source>
</evidence>
<dbReference type="GO" id="GO:0004222">
    <property type="term" value="F:metalloendopeptidase activity"/>
    <property type="evidence" value="ECO:0007669"/>
    <property type="project" value="TreeGrafter"/>
</dbReference>
<organism evidence="12 13">
    <name type="scientific">Candidatus Photodesmus katoptron Akat1</name>
    <dbReference type="NCBI Taxonomy" id="1236703"/>
    <lineage>
        <taxon>Bacteria</taxon>
        <taxon>Pseudomonadati</taxon>
        <taxon>Pseudomonadota</taxon>
        <taxon>Gammaproteobacteria</taxon>
        <taxon>Vibrionales</taxon>
        <taxon>Vibrionaceae</taxon>
        <taxon>Candidatus Photodesmus</taxon>
    </lineage>
</organism>
<keyword evidence="3" id="KW-0645">Protease</keyword>
<dbReference type="STRING" id="28176.CF66_2164"/>
<evidence type="ECO:0000259" key="10">
    <source>
        <dbReference type="Pfam" id="PF01551"/>
    </source>
</evidence>
<evidence type="ECO:0000256" key="7">
    <source>
        <dbReference type="ARBA" id="ARBA00023049"/>
    </source>
</evidence>
<dbReference type="GO" id="GO:0030313">
    <property type="term" value="C:cell envelope"/>
    <property type="evidence" value="ECO:0007669"/>
    <property type="project" value="UniProtKB-SubCell"/>
</dbReference>
<dbReference type="Pfam" id="PF19425">
    <property type="entry name" value="Csd3_N2"/>
    <property type="match status" value="1"/>
</dbReference>
<keyword evidence="9" id="KW-1133">Transmembrane helix</keyword>
<dbReference type="InterPro" id="IPR011055">
    <property type="entry name" value="Dup_hybrid_motif"/>
</dbReference>
<dbReference type="Proteomes" id="UP000053688">
    <property type="component" value="Unassembled WGS sequence"/>
</dbReference>
<dbReference type="FunFam" id="2.70.70.10:FF:000002">
    <property type="entry name" value="Murein DD-endopeptidase MepM"/>
    <property type="match status" value="1"/>
</dbReference>
<keyword evidence="4" id="KW-0479">Metal-binding</keyword>
<evidence type="ECO:0000256" key="6">
    <source>
        <dbReference type="ARBA" id="ARBA00022833"/>
    </source>
</evidence>
<keyword evidence="7" id="KW-0482">Metalloprotease</keyword>
<dbReference type="PANTHER" id="PTHR21666:SF288">
    <property type="entry name" value="CELL DIVISION PROTEIN YTFB"/>
    <property type="match status" value="1"/>
</dbReference>
<keyword evidence="5" id="KW-0378">Hydrolase</keyword>
<protein>
    <submittedName>
        <fullName evidence="12">Peptidase M23</fullName>
    </submittedName>
</protein>
<proteinExistence type="predicted"/>
<dbReference type="CDD" id="cd12797">
    <property type="entry name" value="M23_peptidase"/>
    <property type="match status" value="1"/>
</dbReference>
<evidence type="ECO:0000256" key="9">
    <source>
        <dbReference type="SAM" id="Phobius"/>
    </source>
</evidence>
<name>S3E0X0_9GAMM</name>
<evidence type="ECO:0000259" key="11">
    <source>
        <dbReference type="Pfam" id="PF19425"/>
    </source>
</evidence>
<dbReference type="eggNOG" id="COG0739">
    <property type="taxonomic scope" value="Bacteria"/>
</dbReference>
<dbReference type="PANTHER" id="PTHR21666">
    <property type="entry name" value="PEPTIDASE-RELATED"/>
    <property type="match status" value="1"/>
</dbReference>
<dbReference type="SUPFAM" id="SSF51261">
    <property type="entry name" value="Duplicated hybrid motif"/>
    <property type="match status" value="1"/>
</dbReference>
<comment type="caution">
    <text evidence="12">The sequence shown here is derived from an EMBL/GenBank/DDBJ whole genome shotgun (WGS) entry which is preliminary data.</text>
</comment>
<evidence type="ECO:0000256" key="5">
    <source>
        <dbReference type="ARBA" id="ARBA00022801"/>
    </source>
</evidence>
<evidence type="ECO:0000256" key="2">
    <source>
        <dbReference type="ARBA" id="ARBA00004196"/>
    </source>
</evidence>
<dbReference type="InterPro" id="IPR050570">
    <property type="entry name" value="Cell_wall_metabolism_enzyme"/>
</dbReference>
<dbReference type="RefSeq" id="WP_016503589.1">
    <property type="nucleotide sequence ID" value="NZ_AMSD01000001.1"/>
</dbReference>
<evidence type="ECO:0000256" key="8">
    <source>
        <dbReference type="ARBA" id="ARBA00060568"/>
    </source>
</evidence>
<dbReference type="Gene3D" id="3.10.450.350">
    <property type="match status" value="2"/>
</dbReference>
<comment type="subcellular location">
    <subcellularLocation>
        <location evidence="2">Cell envelope</location>
    </subcellularLocation>
</comment>
<gene>
    <name evidence="12" type="ORF">O1U_0253</name>
</gene>
<keyword evidence="13" id="KW-1185">Reference proteome</keyword>
<dbReference type="Gene3D" id="2.70.70.10">
    <property type="entry name" value="Glucose Permease (Domain IIA)"/>
    <property type="match status" value="1"/>
</dbReference>
<keyword evidence="9" id="KW-0812">Transmembrane</keyword>
<dbReference type="AlphaFoldDB" id="S3E0X0"/>
<feature type="transmembrane region" description="Helical" evidence="9">
    <location>
        <begin position="12"/>
        <end position="32"/>
    </location>
</feature>
<keyword evidence="9" id="KW-0472">Membrane</keyword>
<accession>S3E0X0</accession>
<evidence type="ECO:0000313" key="12">
    <source>
        <dbReference type="EMBL" id="EPE37791.1"/>
    </source>
</evidence>
<dbReference type="Pfam" id="PF01551">
    <property type="entry name" value="Peptidase_M23"/>
    <property type="match status" value="1"/>
</dbReference>
<dbReference type="EMBL" id="AMSD01000001">
    <property type="protein sequence ID" value="EPE37791.1"/>
    <property type="molecule type" value="Genomic_DNA"/>
</dbReference>
<sequence>MLTILTQISSTYRSFIVFATGLIIISIFLPNYKKLQQEKKHYQIGHHYPLYISNKELHSSYNNSDLSQSIKRWNKHTVGYGENSAILFQRLGLSSRLLYQLANTNDDIKSQLTKLKPGDILEFGFDENQTLAELRRSVSPIKTFIIYKTDSGFDSKFEEKELNFEYNYVEAKITSNFWNAAINAGLTANQIMEIAEIFGWDIDFSLDIRIGDQFKVLYQEQVVEGEIIGRGKIVTAIFTNQGRTFTAILDDKTNNYYDQNGHAMKKAFLRSPVDFRRVSSNFNPRRLHPITGKIQPHRGTDYAAPIGTPVWSAGDGIVQKSSYNKFNGNYVFIRHNQHYVTKYLHLEKRMVKVGQRVKQGQTIGTVGATGRVTGPHLHYEFLFNGVHKNARTVELPKSNPLTGEEKTNFITNAKIYLIQLNHYRNALYENNVSRNS</sequence>
<reference evidence="12 13" key="1">
    <citation type="journal article" date="2014" name="Environ. Microbiol.">
        <title>Genomic signatures of obligate host dependence in the luminous bacterial symbiont of a vertebrate.</title>
        <authorList>
            <person name="Hendry T.A."/>
            <person name="de Wet J.R."/>
            <person name="Dunlap P.V."/>
        </authorList>
    </citation>
    <scope>NUCLEOTIDE SEQUENCE [LARGE SCALE GENOMIC DNA]</scope>
    <source>
        <strain evidence="12 13">Akat1</strain>
    </source>
</reference>
<feature type="domain" description="Csd3-like second N-terminal" evidence="11">
    <location>
        <begin position="166"/>
        <end position="284"/>
    </location>
</feature>